<protein>
    <submittedName>
        <fullName evidence="1">Uncharacterized protein</fullName>
    </submittedName>
</protein>
<comment type="caution">
    <text evidence="1">The sequence shown here is derived from an EMBL/GenBank/DDBJ whole genome shotgun (WGS) entry which is preliminary data.</text>
</comment>
<proteinExistence type="predicted"/>
<reference evidence="1" key="1">
    <citation type="submission" date="2021-05" db="EMBL/GenBank/DDBJ databases">
        <authorList>
            <person name="Tanabe Y."/>
        </authorList>
    </citation>
    <scope>NUCLEOTIDE SEQUENCE</scope>
    <source>
        <strain evidence="1">BOTRYCO-1</strain>
    </source>
</reference>
<dbReference type="Proteomes" id="UP001161064">
    <property type="component" value="Unassembled WGS sequence"/>
</dbReference>
<accession>A0ABQ4PWR8</accession>
<sequence>MRALTMEELEFVSGGMDVDRITVTARRTLNGGGNMWRNLPFNDYQEPALTETWVPLNQNGQRIERIDFQKAAIAVWEAMQGRDLDGDGSSREEFEWACALTAAVGYNVSIIIPQIKAGMTVAQFARLFVATEAARMSTIGVVGLIGVGASRGYYW</sequence>
<gene>
    <name evidence="1" type="ORF">PsB1_1622</name>
</gene>
<evidence type="ECO:0000313" key="2">
    <source>
        <dbReference type="Proteomes" id="UP001161064"/>
    </source>
</evidence>
<evidence type="ECO:0000313" key="1">
    <source>
        <dbReference type="EMBL" id="GIU67468.1"/>
    </source>
</evidence>
<dbReference type="RefSeq" id="WP_284360389.1">
    <property type="nucleotide sequence ID" value="NZ_BPFZ01000010.1"/>
</dbReference>
<name>A0ABQ4PWR8_9PROT</name>
<organism evidence="1 2">
    <name type="scientific">Candidatus Phycosocius spiralis</name>
    <dbReference type="NCBI Taxonomy" id="2815099"/>
    <lineage>
        <taxon>Bacteria</taxon>
        <taxon>Pseudomonadati</taxon>
        <taxon>Pseudomonadota</taxon>
        <taxon>Alphaproteobacteria</taxon>
        <taxon>Caulobacterales</taxon>
        <taxon>Caulobacterales incertae sedis</taxon>
        <taxon>Candidatus Phycosocius</taxon>
    </lineage>
</organism>
<reference evidence="1" key="2">
    <citation type="journal article" date="2023" name="ISME Commun">
        <title>Characterization of a bloom-associated alphaproteobacterial lineage, 'Candidatus Phycosocius': insights into freshwater algal-bacterial interactions.</title>
        <authorList>
            <person name="Tanabe Y."/>
            <person name="Yamaguchi H."/>
            <person name="Yoshida M."/>
            <person name="Kai A."/>
            <person name="Okazaki Y."/>
        </authorList>
    </citation>
    <scope>NUCLEOTIDE SEQUENCE</scope>
    <source>
        <strain evidence="1">BOTRYCO-1</strain>
    </source>
</reference>
<keyword evidence="2" id="KW-1185">Reference proteome</keyword>
<dbReference type="EMBL" id="BPFZ01000010">
    <property type="protein sequence ID" value="GIU67468.1"/>
    <property type="molecule type" value="Genomic_DNA"/>
</dbReference>